<accession>A0A0C2ZKQ6</accession>
<feature type="transmembrane region" description="Helical" evidence="1">
    <location>
        <begin position="55"/>
        <end position="76"/>
    </location>
</feature>
<dbReference type="Proteomes" id="UP000053989">
    <property type="component" value="Unassembled WGS sequence"/>
</dbReference>
<dbReference type="HOGENOM" id="CLU_2575249_0_0_1"/>
<keyword evidence="1" id="KW-1133">Transmembrane helix</keyword>
<evidence type="ECO:0000313" key="3">
    <source>
        <dbReference type="Proteomes" id="UP000053989"/>
    </source>
</evidence>
<sequence length="81" mass="9021">MISLHNFNPYRALRGAGTRRWSDLPMLDLTGGDHGITGASRYSSPRESIDTRCYFYFWMFGVPFSSAGLLPLAAYVSGPSR</sequence>
<name>A0A0C2ZKQ6_9AGAM</name>
<keyword evidence="1" id="KW-0812">Transmembrane</keyword>
<proteinExistence type="predicted"/>
<evidence type="ECO:0000313" key="2">
    <source>
        <dbReference type="EMBL" id="KIM53247.1"/>
    </source>
</evidence>
<keyword evidence="3" id="KW-1185">Reference proteome</keyword>
<keyword evidence="1" id="KW-0472">Membrane</keyword>
<protein>
    <submittedName>
        <fullName evidence="2">Uncharacterized protein</fullName>
    </submittedName>
</protein>
<organism evidence="2 3">
    <name type="scientific">Scleroderma citrinum Foug A</name>
    <dbReference type="NCBI Taxonomy" id="1036808"/>
    <lineage>
        <taxon>Eukaryota</taxon>
        <taxon>Fungi</taxon>
        <taxon>Dikarya</taxon>
        <taxon>Basidiomycota</taxon>
        <taxon>Agaricomycotina</taxon>
        <taxon>Agaricomycetes</taxon>
        <taxon>Agaricomycetidae</taxon>
        <taxon>Boletales</taxon>
        <taxon>Sclerodermatineae</taxon>
        <taxon>Sclerodermataceae</taxon>
        <taxon>Scleroderma</taxon>
    </lineage>
</organism>
<evidence type="ECO:0000256" key="1">
    <source>
        <dbReference type="SAM" id="Phobius"/>
    </source>
</evidence>
<reference evidence="2 3" key="1">
    <citation type="submission" date="2014-04" db="EMBL/GenBank/DDBJ databases">
        <authorList>
            <consortium name="DOE Joint Genome Institute"/>
            <person name="Kuo A."/>
            <person name="Kohler A."/>
            <person name="Nagy L.G."/>
            <person name="Floudas D."/>
            <person name="Copeland A."/>
            <person name="Barry K.W."/>
            <person name="Cichocki N."/>
            <person name="Veneault-Fourrey C."/>
            <person name="LaButti K."/>
            <person name="Lindquist E.A."/>
            <person name="Lipzen A."/>
            <person name="Lundell T."/>
            <person name="Morin E."/>
            <person name="Murat C."/>
            <person name="Sun H."/>
            <person name="Tunlid A."/>
            <person name="Henrissat B."/>
            <person name="Grigoriev I.V."/>
            <person name="Hibbett D.S."/>
            <person name="Martin F."/>
            <person name="Nordberg H.P."/>
            <person name="Cantor M.N."/>
            <person name="Hua S.X."/>
        </authorList>
    </citation>
    <scope>NUCLEOTIDE SEQUENCE [LARGE SCALE GENOMIC DNA]</scope>
    <source>
        <strain evidence="2 3">Foug A</strain>
    </source>
</reference>
<reference evidence="3" key="2">
    <citation type="submission" date="2015-01" db="EMBL/GenBank/DDBJ databases">
        <title>Evolutionary Origins and Diversification of the Mycorrhizal Mutualists.</title>
        <authorList>
            <consortium name="DOE Joint Genome Institute"/>
            <consortium name="Mycorrhizal Genomics Consortium"/>
            <person name="Kohler A."/>
            <person name="Kuo A."/>
            <person name="Nagy L.G."/>
            <person name="Floudas D."/>
            <person name="Copeland A."/>
            <person name="Barry K.W."/>
            <person name="Cichocki N."/>
            <person name="Veneault-Fourrey C."/>
            <person name="LaButti K."/>
            <person name="Lindquist E.A."/>
            <person name="Lipzen A."/>
            <person name="Lundell T."/>
            <person name="Morin E."/>
            <person name="Murat C."/>
            <person name="Riley R."/>
            <person name="Ohm R."/>
            <person name="Sun H."/>
            <person name="Tunlid A."/>
            <person name="Henrissat B."/>
            <person name="Grigoriev I.V."/>
            <person name="Hibbett D.S."/>
            <person name="Martin F."/>
        </authorList>
    </citation>
    <scope>NUCLEOTIDE SEQUENCE [LARGE SCALE GENOMIC DNA]</scope>
    <source>
        <strain evidence="3">Foug A</strain>
    </source>
</reference>
<gene>
    <name evidence="2" type="ORF">SCLCIDRAFT_1222971</name>
</gene>
<dbReference type="AlphaFoldDB" id="A0A0C2ZKQ6"/>
<dbReference type="EMBL" id="KN822185">
    <property type="protein sequence ID" value="KIM53247.1"/>
    <property type="molecule type" value="Genomic_DNA"/>
</dbReference>
<dbReference type="InParanoid" id="A0A0C2ZKQ6"/>